<dbReference type="Proteomes" id="UP000683925">
    <property type="component" value="Unassembled WGS sequence"/>
</dbReference>
<gene>
    <name evidence="2" type="ORF">POCTA_138.1.T0940159</name>
</gene>
<name>A0A8S1WLZ7_PAROT</name>
<accession>A0A8S1WLZ7</accession>
<proteinExistence type="predicted"/>
<dbReference type="EMBL" id="CAJJDP010000093">
    <property type="protein sequence ID" value="CAD8189209.1"/>
    <property type="molecule type" value="Genomic_DNA"/>
</dbReference>
<protein>
    <submittedName>
        <fullName evidence="2">Uncharacterized protein</fullName>
    </submittedName>
</protein>
<feature type="region of interest" description="Disordered" evidence="1">
    <location>
        <begin position="1"/>
        <end position="49"/>
    </location>
</feature>
<reference evidence="2" key="1">
    <citation type="submission" date="2021-01" db="EMBL/GenBank/DDBJ databases">
        <authorList>
            <consortium name="Genoscope - CEA"/>
            <person name="William W."/>
        </authorList>
    </citation>
    <scope>NUCLEOTIDE SEQUENCE</scope>
</reference>
<organism evidence="2 3">
    <name type="scientific">Paramecium octaurelia</name>
    <dbReference type="NCBI Taxonomy" id="43137"/>
    <lineage>
        <taxon>Eukaryota</taxon>
        <taxon>Sar</taxon>
        <taxon>Alveolata</taxon>
        <taxon>Ciliophora</taxon>
        <taxon>Intramacronucleata</taxon>
        <taxon>Oligohymenophorea</taxon>
        <taxon>Peniculida</taxon>
        <taxon>Parameciidae</taxon>
        <taxon>Paramecium</taxon>
    </lineage>
</organism>
<comment type="caution">
    <text evidence="2">The sequence shown here is derived from an EMBL/GenBank/DDBJ whole genome shotgun (WGS) entry which is preliminary data.</text>
</comment>
<sequence>MNQINPQNNQPPQQQPASNETSNDKIQIQLNQPTKAPTGNQPFDQEKSHNWKCILTPEWPLLDTNYFRDNFKNNDDPQFDM</sequence>
<keyword evidence="3" id="KW-1185">Reference proteome</keyword>
<feature type="compositionally biased region" description="Polar residues" evidence="1">
    <location>
        <begin position="17"/>
        <end position="43"/>
    </location>
</feature>
<feature type="compositionally biased region" description="Low complexity" evidence="1">
    <location>
        <begin position="1"/>
        <end position="16"/>
    </location>
</feature>
<evidence type="ECO:0000313" key="3">
    <source>
        <dbReference type="Proteomes" id="UP000683925"/>
    </source>
</evidence>
<dbReference type="AlphaFoldDB" id="A0A8S1WLZ7"/>
<evidence type="ECO:0000256" key="1">
    <source>
        <dbReference type="SAM" id="MobiDB-lite"/>
    </source>
</evidence>
<evidence type="ECO:0000313" key="2">
    <source>
        <dbReference type="EMBL" id="CAD8189209.1"/>
    </source>
</evidence>